<keyword evidence="4" id="KW-0804">Transcription</keyword>
<feature type="domain" description="HTH tetR-type" evidence="6">
    <location>
        <begin position="15"/>
        <end position="75"/>
    </location>
</feature>
<dbReference type="PANTHER" id="PTHR30055:SF200">
    <property type="entry name" value="HTH-TYPE TRANSCRIPTIONAL REPRESSOR BDCR"/>
    <property type="match status" value="1"/>
</dbReference>
<dbReference type="Gene3D" id="1.10.357.10">
    <property type="entry name" value="Tetracycline Repressor, domain 2"/>
    <property type="match status" value="1"/>
</dbReference>
<evidence type="ECO:0000256" key="1">
    <source>
        <dbReference type="ARBA" id="ARBA00022491"/>
    </source>
</evidence>
<dbReference type="Pfam" id="PF13977">
    <property type="entry name" value="TetR_C_6"/>
    <property type="match status" value="1"/>
</dbReference>
<sequence>MSDTSTAPRRRMHPDERRRELADAAQAIALAEGLDAVTLRAVAARAGVAPGLVAHHTDGMDVLVADTFGAIVAAELDAVRALLEQADAAPSRIGALIDTVLDGTRRDVTLVWVQGWALGARNATLAARVRFEMDAWQQAIAAEIQRGIDRGEFAEVDADAVAWHLLAMVDGLGAHGLVSWRDDPSQARLTRQALAALLGVDPAMLGP</sequence>
<dbReference type="Pfam" id="PF00440">
    <property type="entry name" value="TetR_N"/>
    <property type="match status" value="1"/>
</dbReference>
<gene>
    <name evidence="7" type="ORF">QNI14_09045</name>
</gene>
<keyword evidence="1" id="KW-0678">Repressor</keyword>
<evidence type="ECO:0000256" key="3">
    <source>
        <dbReference type="ARBA" id="ARBA00023125"/>
    </source>
</evidence>
<dbReference type="PROSITE" id="PS50977">
    <property type="entry name" value="HTH_TETR_2"/>
    <property type="match status" value="1"/>
</dbReference>
<reference evidence="7 8" key="1">
    <citation type="submission" date="2023-05" db="EMBL/GenBank/DDBJ databases">
        <title>Microbacterium dauci sp.nov., Isolated from Carrot Rhizosphere Soil.</title>
        <authorList>
            <person name="Xiao Z."/>
            <person name="Zheng J."/>
        </authorList>
    </citation>
    <scope>NUCLEOTIDE SEQUENCE [LARGE SCALE GENOMIC DNA]</scope>
    <source>
        <strain evidence="7 8">LX3-4</strain>
    </source>
</reference>
<dbReference type="InterPro" id="IPR039538">
    <property type="entry name" value="BetI_C"/>
</dbReference>
<keyword evidence="3 5" id="KW-0238">DNA-binding</keyword>
<dbReference type="EMBL" id="JASJND010000006">
    <property type="protein sequence ID" value="MDJ1114599.1"/>
    <property type="molecule type" value="Genomic_DNA"/>
</dbReference>
<organism evidence="7 8">
    <name type="scientific">Microbacterium dauci</name>
    <dbReference type="NCBI Taxonomy" id="3048008"/>
    <lineage>
        <taxon>Bacteria</taxon>
        <taxon>Bacillati</taxon>
        <taxon>Actinomycetota</taxon>
        <taxon>Actinomycetes</taxon>
        <taxon>Micrococcales</taxon>
        <taxon>Microbacteriaceae</taxon>
        <taxon>Microbacterium</taxon>
    </lineage>
</organism>
<keyword evidence="2" id="KW-0805">Transcription regulation</keyword>
<accession>A0ABT6ZEM3</accession>
<proteinExistence type="predicted"/>
<keyword evidence="8" id="KW-1185">Reference proteome</keyword>
<dbReference type="InterPro" id="IPR001647">
    <property type="entry name" value="HTH_TetR"/>
</dbReference>
<evidence type="ECO:0000313" key="7">
    <source>
        <dbReference type="EMBL" id="MDJ1114599.1"/>
    </source>
</evidence>
<name>A0ABT6ZEM3_9MICO</name>
<evidence type="ECO:0000259" key="6">
    <source>
        <dbReference type="PROSITE" id="PS50977"/>
    </source>
</evidence>
<dbReference type="InterPro" id="IPR009057">
    <property type="entry name" value="Homeodomain-like_sf"/>
</dbReference>
<evidence type="ECO:0000256" key="2">
    <source>
        <dbReference type="ARBA" id="ARBA00023015"/>
    </source>
</evidence>
<dbReference type="PANTHER" id="PTHR30055">
    <property type="entry name" value="HTH-TYPE TRANSCRIPTIONAL REGULATOR RUTR"/>
    <property type="match status" value="1"/>
</dbReference>
<dbReference type="InterPro" id="IPR036271">
    <property type="entry name" value="Tet_transcr_reg_TetR-rel_C_sf"/>
</dbReference>
<evidence type="ECO:0000256" key="5">
    <source>
        <dbReference type="PROSITE-ProRule" id="PRU00335"/>
    </source>
</evidence>
<feature type="DNA-binding region" description="H-T-H motif" evidence="5">
    <location>
        <begin position="38"/>
        <end position="57"/>
    </location>
</feature>
<dbReference type="SUPFAM" id="SSF48498">
    <property type="entry name" value="Tetracyclin repressor-like, C-terminal domain"/>
    <property type="match status" value="1"/>
</dbReference>
<dbReference type="InterPro" id="IPR050109">
    <property type="entry name" value="HTH-type_TetR-like_transc_reg"/>
</dbReference>
<evidence type="ECO:0000256" key="4">
    <source>
        <dbReference type="ARBA" id="ARBA00023163"/>
    </source>
</evidence>
<comment type="caution">
    <text evidence="7">The sequence shown here is derived from an EMBL/GenBank/DDBJ whole genome shotgun (WGS) entry which is preliminary data.</text>
</comment>
<dbReference type="SUPFAM" id="SSF46689">
    <property type="entry name" value="Homeodomain-like"/>
    <property type="match status" value="1"/>
</dbReference>
<dbReference type="Proteomes" id="UP001321481">
    <property type="component" value="Unassembled WGS sequence"/>
</dbReference>
<dbReference type="RefSeq" id="WP_283716255.1">
    <property type="nucleotide sequence ID" value="NZ_JASJND010000006.1"/>
</dbReference>
<protein>
    <submittedName>
        <fullName evidence="7">TetR family transcriptional regulator C-terminal domain-containing protein</fullName>
    </submittedName>
</protein>
<evidence type="ECO:0000313" key="8">
    <source>
        <dbReference type="Proteomes" id="UP001321481"/>
    </source>
</evidence>